<dbReference type="GO" id="GO:0061665">
    <property type="term" value="F:SUMO ligase activity"/>
    <property type="evidence" value="ECO:0007669"/>
    <property type="project" value="TreeGrafter"/>
</dbReference>
<dbReference type="CDD" id="cd16651">
    <property type="entry name" value="SPL-RING_NSE2"/>
    <property type="match status" value="1"/>
</dbReference>
<dbReference type="EMBL" id="JARAOO010000012">
    <property type="protein sequence ID" value="KAJ7948693.1"/>
    <property type="molecule type" value="Genomic_DNA"/>
</dbReference>
<evidence type="ECO:0000256" key="2">
    <source>
        <dbReference type="ARBA" id="ARBA00004718"/>
    </source>
</evidence>
<keyword evidence="4" id="KW-0808">Transferase</keyword>
<keyword evidence="8" id="KW-0862">Zinc</keyword>
<keyword evidence="7" id="KW-0833">Ubl conjugation pathway</keyword>
<comment type="pathway">
    <text evidence="2">Protein modification; protein sumoylation.</text>
</comment>
<keyword evidence="13" id="KW-1185">Reference proteome</keyword>
<dbReference type="GO" id="GO:0016874">
    <property type="term" value="F:ligase activity"/>
    <property type="evidence" value="ECO:0007669"/>
    <property type="project" value="UniProtKB-KW"/>
</dbReference>
<keyword evidence="12" id="KW-0436">Ligase</keyword>
<proteinExistence type="inferred from homology"/>
<dbReference type="KEGG" id="qsa:O6P43_029138"/>
<sequence>MASTSASRTSGVAERIRNSASTIYSENQSLITEIRKSMTLMKEIAVDLEKNNESHMVKQLEDAVIKSLDTFESCTHFSSVIQSVGDSYQPKEELTDFKKLFEDEILKLKDSSSSDREKHPLIRQFREAIWNVHHAGQPIPGEEQEDIVMTSTQCNILNNKCPLSGKPVTELARPVRSVDCKHIYEKEAVMQYIRSKQTRGQCPVAGCPKILQAGKVVCDPLLLIEIDELRTMSKETATGGVIEDFTMLDEEESER</sequence>
<dbReference type="SUPFAM" id="SSF57850">
    <property type="entry name" value="RING/U-box"/>
    <property type="match status" value="1"/>
</dbReference>
<dbReference type="InterPro" id="IPR004181">
    <property type="entry name" value="Znf_MIZ"/>
</dbReference>
<dbReference type="InterPro" id="IPR026846">
    <property type="entry name" value="Nse2(Mms21)"/>
</dbReference>
<evidence type="ECO:0000256" key="7">
    <source>
        <dbReference type="ARBA" id="ARBA00022786"/>
    </source>
</evidence>
<evidence type="ECO:0000259" key="11">
    <source>
        <dbReference type="PROSITE" id="PS51044"/>
    </source>
</evidence>
<evidence type="ECO:0000256" key="8">
    <source>
        <dbReference type="ARBA" id="ARBA00022833"/>
    </source>
</evidence>
<evidence type="ECO:0000256" key="1">
    <source>
        <dbReference type="ARBA" id="ARBA00004123"/>
    </source>
</evidence>
<dbReference type="InterPro" id="IPR013083">
    <property type="entry name" value="Znf_RING/FYVE/PHD"/>
</dbReference>
<evidence type="ECO:0000256" key="4">
    <source>
        <dbReference type="ARBA" id="ARBA00022679"/>
    </source>
</evidence>
<protein>
    <submittedName>
        <fullName evidence="12">E3 SUMO-protein ligase MMS21</fullName>
    </submittedName>
</protein>
<dbReference type="GO" id="GO:0016925">
    <property type="term" value="P:protein sumoylation"/>
    <property type="evidence" value="ECO:0007669"/>
    <property type="project" value="UniProtKB-ARBA"/>
</dbReference>
<dbReference type="PANTHER" id="PTHR21330">
    <property type="entry name" value="E3 SUMO-PROTEIN LIGASE NSE2"/>
    <property type="match status" value="1"/>
</dbReference>
<dbReference type="Proteomes" id="UP001163823">
    <property type="component" value="Chromosome 12"/>
</dbReference>
<evidence type="ECO:0000256" key="9">
    <source>
        <dbReference type="ARBA" id="ARBA00023242"/>
    </source>
</evidence>
<evidence type="ECO:0000256" key="10">
    <source>
        <dbReference type="PROSITE-ProRule" id="PRU00452"/>
    </source>
</evidence>
<evidence type="ECO:0000313" key="12">
    <source>
        <dbReference type="EMBL" id="KAJ7948693.1"/>
    </source>
</evidence>
<evidence type="ECO:0000256" key="3">
    <source>
        <dbReference type="ARBA" id="ARBA00008212"/>
    </source>
</evidence>
<dbReference type="Pfam" id="PF11789">
    <property type="entry name" value="zf-Nse"/>
    <property type="match status" value="1"/>
</dbReference>
<dbReference type="GO" id="GO:0030915">
    <property type="term" value="C:Smc5-Smc6 complex"/>
    <property type="evidence" value="ECO:0007669"/>
    <property type="project" value="InterPro"/>
</dbReference>
<dbReference type="GO" id="GO:0000724">
    <property type="term" value="P:double-strand break repair via homologous recombination"/>
    <property type="evidence" value="ECO:0007669"/>
    <property type="project" value="InterPro"/>
</dbReference>
<accession>A0AAD7KZH3</accession>
<organism evidence="12 13">
    <name type="scientific">Quillaja saponaria</name>
    <name type="common">Soap bark tree</name>
    <dbReference type="NCBI Taxonomy" id="32244"/>
    <lineage>
        <taxon>Eukaryota</taxon>
        <taxon>Viridiplantae</taxon>
        <taxon>Streptophyta</taxon>
        <taxon>Embryophyta</taxon>
        <taxon>Tracheophyta</taxon>
        <taxon>Spermatophyta</taxon>
        <taxon>Magnoliopsida</taxon>
        <taxon>eudicotyledons</taxon>
        <taxon>Gunneridae</taxon>
        <taxon>Pentapetalae</taxon>
        <taxon>rosids</taxon>
        <taxon>fabids</taxon>
        <taxon>Fabales</taxon>
        <taxon>Quillajaceae</taxon>
        <taxon>Quillaja</taxon>
    </lineage>
</organism>
<feature type="domain" description="SP-RING-type" evidence="11">
    <location>
        <begin position="143"/>
        <end position="231"/>
    </location>
</feature>
<dbReference type="Gene3D" id="3.30.40.10">
    <property type="entry name" value="Zinc/RING finger domain, C3HC4 (zinc finger)"/>
    <property type="match status" value="1"/>
</dbReference>
<dbReference type="GO" id="GO:0005634">
    <property type="term" value="C:nucleus"/>
    <property type="evidence" value="ECO:0007669"/>
    <property type="project" value="UniProtKB-SubCell"/>
</dbReference>
<dbReference type="AlphaFoldDB" id="A0AAD7KZH3"/>
<evidence type="ECO:0000256" key="6">
    <source>
        <dbReference type="ARBA" id="ARBA00022771"/>
    </source>
</evidence>
<gene>
    <name evidence="12" type="ORF">O6P43_029138</name>
</gene>
<keyword evidence="9" id="KW-0539">Nucleus</keyword>
<reference evidence="12" key="1">
    <citation type="journal article" date="2023" name="Science">
        <title>Elucidation of the pathway for biosynthesis of saponin adjuvants from the soapbark tree.</title>
        <authorList>
            <person name="Reed J."/>
            <person name="Orme A."/>
            <person name="El-Demerdash A."/>
            <person name="Owen C."/>
            <person name="Martin L.B.B."/>
            <person name="Misra R.C."/>
            <person name="Kikuchi S."/>
            <person name="Rejzek M."/>
            <person name="Martin A.C."/>
            <person name="Harkess A."/>
            <person name="Leebens-Mack J."/>
            <person name="Louveau T."/>
            <person name="Stephenson M.J."/>
            <person name="Osbourn A."/>
        </authorList>
    </citation>
    <scope>NUCLEOTIDE SEQUENCE</scope>
    <source>
        <strain evidence="12">S10</strain>
    </source>
</reference>
<comment type="caution">
    <text evidence="12">The sequence shown here is derived from an EMBL/GenBank/DDBJ whole genome shotgun (WGS) entry which is preliminary data.</text>
</comment>
<evidence type="ECO:0000313" key="13">
    <source>
        <dbReference type="Proteomes" id="UP001163823"/>
    </source>
</evidence>
<keyword evidence="6 10" id="KW-0863">Zinc-finger</keyword>
<name>A0AAD7KZH3_QUISA</name>
<comment type="similarity">
    <text evidence="3">Belongs to the NSE2 family.</text>
</comment>
<dbReference type="PANTHER" id="PTHR21330:SF1">
    <property type="entry name" value="E3 SUMO-PROTEIN LIGASE NSE2"/>
    <property type="match status" value="1"/>
</dbReference>
<evidence type="ECO:0000256" key="5">
    <source>
        <dbReference type="ARBA" id="ARBA00022723"/>
    </source>
</evidence>
<keyword evidence="5" id="KW-0479">Metal-binding</keyword>
<dbReference type="PROSITE" id="PS51044">
    <property type="entry name" value="ZF_SP_RING"/>
    <property type="match status" value="1"/>
</dbReference>
<comment type="subcellular location">
    <subcellularLocation>
        <location evidence="1">Nucleus</location>
    </subcellularLocation>
</comment>
<dbReference type="GO" id="GO:0008270">
    <property type="term" value="F:zinc ion binding"/>
    <property type="evidence" value="ECO:0007669"/>
    <property type="project" value="UniProtKB-KW"/>
</dbReference>